<dbReference type="RefSeq" id="WP_165141061.1">
    <property type="nucleotide sequence ID" value="NZ_JAALLT010000002.1"/>
</dbReference>
<feature type="transmembrane region" description="Helical" evidence="2">
    <location>
        <begin position="39"/>
        <end position="58"/>
    </location>
</feature>
<evidence type="ECO:0008006" key="5">
    <source>
        <dbReference type="Google" id="ProtNLM"/>
    </source>
</evidence>
<keyword evidence="2" id="KW-0472">Membrane</keyword>
<evidence type="ECO:0000256" key="2">
    <source>
        <dbReference type="SAM" id="Phobius"/>
    </source>
</evidence>
<name>A0A6M1SWP4_9BACT</name>
<sequence length="174" mass="18805">MNAAHYHLLINHVPILASFFSIAILVWGITAKSRSIKKVALVGFIVAGIFSIVAFQTGESAEEIVEDLPTVSHDIIEGHEESAATAQWLTIILGVGGIVGLYMVSKSTKGVNTFMWVLLVYSLVAAASLGYTAYEGGQIRHTELRENTTISSDTEATLGREAENEIEGEEEDSH</sequence>
<dbReference type="EMBL" id="JAALLT010000002">
    <property type="protein sequence ID" value="NGP76588.1"/>
    <property type="molecule type" value="Genomic_DNA"/>
</dbReference>
<reference evidence="3 4" key="1">
    <citation type="submission" date="2020-02" db="EMBL/GenBank/DDBJ databases">
        <title>Balneolaceae bacterium YR4-1, complete genome.</title>
        <authorList>
            <person name="Li Y."/>
            <person name="Wu S."/>
        </authorList>
    </citation>
    <scope>NUCLEOTIDE SEQUENCE [LARGE SCALE GENOMIC DNA]</scope>
    <source>
        <strain evidence="3 4">YR4-1</strain>
    </source>
</reference>
<evidence type="ECO:0000256" key="1">
    <source>
        <dbReference type="SAM" id="MobiDB-lite"/>
    </source>
</evidence>
<feature type="region of interest" description="Disordered" evidence="1">
    <location>
        <begin position="149"/>
        <end position="174"/>
    </location>
</feature>
<keyword evidence="2" id="KW-0812">Transmembrane</keyword>
<gene>
    <name evidence="3" type="ORF">G3570_08085</name>
</gene>
<feature type="compositionally biased region" description="Acidic residues" evidence="1">
    <location>
        <begin position="164"/>
        <end position="174"/>
    </location>
</feature>
<evidence type="ECO:0000313" key="3">
    <source>
        <dbReference type="EMBL" id="NGP76588.1"/>
    </source>
</evidence>
<proteinExistence type="predicted"/>
<keyword evidence="2" id="KW-1133">Transmembrane helix</keyword>
<accession>A0A6M1SWP4</accession>
<organism evidence="3 4">
    <name type="scientific">Halalkalibaculum roseum</name>
    <dbReference type="NCBI Taxonomy" id="2709311"/>
    <lineage>
        <taxon>Bacteria</taxon>
        <taxon>Pseudomonadati</taxon>
        <taxon>Balneolota</taxon>
        <taxon>Balneolia</taxon>
        <taxon>Balneolales</taxon>
        <taxon>Balneolaceae</taxon>
        <taxon>Halalkalibaculum</taxon>
    </lineage>
</organism>
<dbReference type="AlphaFoldDB" id="A0A6M1SWP4"/>
<keyword evidence="4" id="KW-1185">Reference proteome</keyword>
<feature type="transmembrane region" description="Helical" evidence="2">
    <location>
        <begin position="86"/>
        <end position="104"/>
    </location>
</feature>
<feature type="transmembrane region" description="Helical" evidence="2">
    <location>
        <begin position="116"/>
        <end position="134"/>
    </location>
</feature>
<protein>
    <recommendedName>
        <fullName evidence="5">DUF2231 domain-containing protein</fullName>
    </recommendedName>
</protein>
<comment type="caution">
    <text evidence="3">The sequence shown here is derived from an EMBL/GenBank/DDBJ whole genome shotgun (WGS) entry which is preliminary data.</text>
</comment>
<evidence type="ECO:0000313" key="4">
    <source>
        <dbReference type="Proteomes" id="UP000473278"/>
    </source>
</evidence>
<dbReference type="Proteomes" id="UP000473278">
    <property type="component" value="Unassembled WGS sequence"/>
</dbReference>
<feature type="transmembrane region" description="Helical" evidence="2">
    <location>
        <begin position="6"/>
        <end position="27"/>
    </location>
</feature>